<accession>A0A833PLQ6</accession>
<evidence type="ECO:0000313" key="2">
    <source>
        <dbReference type="EMBL" id="KAF1032923.1"/>
    </source>
</evidence>
<name>A0A833PLQ6_BURL3</name>
<comment type="caution">
    <text evidence="2">The sequence shown here is derived from an EMBL/GenBank/DDBJ whole genome shotgun (WGS) entry which is preliminary data.</text>
</comment>
<feature type="compositionally biased region" description="Basic and acidic residues" evidence="1">
    <location>
        <begin position="1"/>
        <end position="20"/>
    </location>
</feature>
<evidence type="ECO:0000256" key="1">
    <source>
        <dbReference type="SAM" id="MobiDB-lite"/>
    </source>
</evidence>
<dbReference type="Proteomes" id="UP000467522">
    <property type="component" value="Unassembled WGS sequence"/>
</dbReference>
<protein>
    <submittedName>
        <fullName evidence="2">Uncharacterized protein</fullName>
    </submittedName>
</protein>
<dbReference type="EMBL" id="WNDV01000033">
    <property type="protein sequence ID" value="KAF1032923.1"/>
    <property type="molecule type" value="Genomic_DNA"/>
</dbReference>
<evidence type="ECO:0000313" key="3">
    <source>
        <dbReference type="Proteomes" id="UP000467522"/>
    </source>
</evidence>
<reference evidence="3" key="1">
    <citation type="journal article" date="2020" name="MBio">
        <title>Horizontal gene transfer to a defensive symbiont with a reduced genome amongst a multipartite beetle microbiome.</title>
        <authorList>
            <person name="Waterworth S.C."/>
            <person name="Florez L.V."/>
            <person name="Rees E.R."/>
            <person name="Hertweck C."/>
            <person name="Kaltenpoth M."/>
            <person name="Kwan J.C."/>
        </authorList>
    </citation>
    <scope>NUCLEOTIDE SEQUENCE [LARGE SCALE GENOMIC DNA]</scope>
</reference>
<feature type="region of interest" description="Disordered" evidence="1">
    <location>
        <begin position="1"/>
        <end position="22"/>
    </location>
</feature>
<sequence>MTGGRDAERGRGSRLPERAPVRRLRVHRHDDRGGLLGWRAARVCA</sequence>
<proteinExistence type="predicted"/>
<dbReference type="AlphaFoldDB" id="A0A833PLQ6"/>
<organism evidence="2 3">
    <name type="scientific">Burkholderia lata (strain ATCC 17760 / DSM 23089 / LMG 22485 / NCIMB 9086 / R18194 / 383)</name>
    <dbReference type="NCBI Taxonomy" id="482957"/>
    <lineage>
        <taxon>Bacteria</taxon>
        <taxon>Pseudomonadati</taxon>
        <taxon>Pseudomonadota</taxon>
        <taxon>Betaproteobacteria</taxon>
        <taxon>Burkholderiales</taxon>
        <taxon>Burkholderiaceae</taxon>
        <taxon>Burkholderia</taxon>
        <taxon>Burkholderia cepacia complex</taxon>
    </lineage>
</organism>
<gene>
    <name evidence="2" type="ORF">GAK33_06665</name>
</gene>